<dbReference type="EMBL" id="FMVC01000005">
    <property type="protein sequence ID" value="SCY73809.1"/>
    <property type="molecule type" value="Genomic_DNA"/>
</dbReference>
<evidence type="ECO:0000256" key="2">
    <source>
        <dbReference type="SAM" id="Phobius"/>
    </source>
</evidence>
<gene>
    <name evidence="3" type="ORF">SAMN02927916_3111</name>
</gene>
<keyword evidence="2" id="KW-0472">Membrane</keyword>
<keyword evidence="2" id="KW-0812">Transmembrane</keyword>
<dbReference type="RefSeq" id="WP_091133762.1">
    <property type="nucleotide sequence ID" value="NZ_FMVC01000005.1"/>
</dbReference>
<feature type="coiled-coil region" evidence="1">
    <location>
        <begin position="523"/>
        <end position="557"/>
    </location>
</feature>
<dbReference type="Proteomes" id="UP000199307">
    <property type="component" value="Unassembled WGS sequence"/>
</dbReference>
<evidence type="ECO:0000313" key="4">
    <source>
        <dbReference type="Proteomes" id="UP000199307"/>
    </source>
</evidence>
<protein>
    <submittedName>
        <fullName evidence="3">Uncharacterized protein</fullName>
    </submittedName>
</protein>
<feature type="transmembrane region" description="Helical" evidence="2">
    <location>
        <begin position="585"/>
        <end position="606"/>
    </location>
</feature>
<keyword evidence="4" id="KW-1185">Reference proteome</keyword>
<sequence length="666" mass="77448">MKNKNKAITYSLLSHIRNNGSLVKGPINIFIPLVKKAISNLNSKGVCKGANISEIKIEADLLYSLDFPIPVLRTILFEISKEVNTAEKTDFVVHKDDSFVINSYVFEDFDYVFTAKQEEVERIEKLYIQFLETVSEKEILPDNIFKFIEKNKFNLSKYFSDKNDKNGEDFTYEAQFISFFKSIASVYETIQDIYLGSIISCFIEYQPEISTKEVELLLDTNFIVGLLDLNTPESTHTCRTLIKVAQANNYTISVLKATIEETENLLKNKALNFDKSFLQKKINPEDVYNACDRLKITKADLERISDNITRELTKFKINILHHHDKITNEAKFTTEYEELKKFRNSDISALHDATAILYVRKKRVKPIKEFEKANCWFVNNSSSYFGDSLNLKNGFQSTTIKADDLLNILWLSSPSLNKQFDSDDLVNIGLTSTISLTLNKNLPKSRVLKELDENLCKYAQEEISDDDIVRIAKRIANKQLTDIEELNSLANTNKEEFIKKLNDEADKQKEIEIKTAKKLDAVFKAVKNQTDKYLNLRKELEKQNLNSDKELENTKKALISTTSDFENYKKEIFVKSELKKWRRRTIFECIISSLVLILIIVYVLFINEWDIEKSIEYYKKSFILNIIISIVLLLINCFYFKSLYDKYRNHSNIENYKKNIEIPKNL</sequence>
<feature type="transmembrane region" description="Helical" evidence="2">
    <location>
        <begin position="622"/>
        <end position="640"/>
    </location>
</feature>
<name>A0ABY0LWL6_9FLAO</name>
<evidence type="ECO:0000313" key="3">
    <source>
        <dbReference type="EMBL" id="SCY73809.1"/>
    </source>
</evidence>
<comment type="caution">
    <text evidence="3">The sequence shown here is derived from an EMBL/GenBank/DDBJ whole genome shotgun (WGS) entry which is preliminary data.</text>
</comment>
<keyword evidence="1" id="KW-0175">Coiled coil</keyword>
<proteinExistence type="predicted"/>
<organism evidence="3 4">
    <name type="scientific">Flavobacterium anhuiense</name>
    <dbReference type="NCBI Taxonomy" id="459526"/>
    <lineage>
        <taxon>Bacteria</taxon>
        <taxon>Pseudomonadati</taxon>
        <taxon>Bacteroidota</taxon>
        <taxon>Flavobacteriia</taxon>
        <taxon>Flavobacteriales</taxon>
        <taxon>Flavobacteriaceae</taxon>
        <taxon>Flavobacterium</taxon>
    </lineage>
</organism>
<accession>A0ABY0LWL6</accession>
<keyword evidence="2" id="KW-1133">Transmembrane helix</keyword>
<reference evidence="3 4" key="1">
    <citation type="submission" date="2016-10" db="EMBL/GenBank/DDBJ databases">
        <authorList>
            <person name="Varghese N."/>
            <person name="Submissions S."/>
        </authorList>
    </citation>
    <scope>NUCLEOTIDE SEQUENCE [LARGE SCALE GENOMIC DNA]</scope>
    <source>
        <strain evidence="3 4">CGMCC 1.6859</strain>
    </source>
</reference>
<evidence type="ECO:0000256" key="1">
    <source>
        <dbReference type="SAM" id="Coils"/>
    </source>
</evidence>